<evidence type="ECO:0000256" key="1">
    <source>
        <dbReference type="ARBA" id="ARBA00000085"/>
    </source>
</evidence>
<evidence type="ECO:0000313" key="8">
    <source>
        <dbReference type="EMBL" id="AXK43715.1"/>
    </source>
</evidence>
<dbReference type="CDD" id="cd00082">
    <property type="entry name" value="HisKA"/>
    <property type="match status" value="1"/>
</dbReference>
<dbReference type="InterPro" id="IPR005467">
    <property type="entry name" value="His_kinase_dom"/>
</dbReference>
<reference evidence="8 9" key="1">
    <citation type="submission" date="2018-07" db="EMBL/GenBank/DDBJ databases">
        <title>Genome sequence of Erythrobacter strain YH-07, an antagonistic bacterium isolated from Yellow Sea.</title>
        <authorList>
            <person name="Tang T."/>
            <person name="Liu Q."/>
            <person name="Sun X."/>
        </authorList>
    </citation>
    <scope>NUCLEOTIDE SEQUENCE [LARGE SCALE GENOMIC DNA]</scope>
    <source>
        <strain evidence="8 9">YH-07</strain>
        <plasmid evidence="8 9">unnamed</plasmid>
    </source>
</reference>
<dbReference type="PRINTS" id="PR00344">
    <property type="entry name" value="BCTRLSENSOR"/>
</dbReference>
<dbReference type="AlphaFoldDB" id="A0A345YIG3"/>
<dbReference type="NCBIfam" id="TIGR00229">
    <property type="entry name" value="sensory_box"/>
    <property type="match status" value="1"/>
</dbReference>
<proteinExistence type="predicted"/>
<evidence type="ECO:0000313" key="9">
    <source>
        <dbReference type="Proteomes" id="UP000254508"/>
    </source>
</evidence>
<dbReference type="PANTHER" id="PTHR43304:SF1">
    <property type="entry name" value="PAC DOMAIN-CONTAINING PROTEIN"/>
    <property type="match status" value="1"/>
</dbReference>
<dbReference type="Pfam" id="PF08447">
    <property type="entry name" value="PAS_3"/>
    <property type="match status" value="1"/>
</dbReference>
<keyword evidence="5 8" id="KW-0418">Kinase</keyword>
<evidence type="ECO:0000259" key="7">
    <source>
        <dbReference type="PROSITE" id="PS50112"/>
    </source>
</evidence>
<dbReference type="PANTHER" id="PTHR43304">
    <property type="entry name" value="PHYTOCHROME-LIKE PROTEIN CPH1"/>
    <property type="match status" value="1"/>
</dbReference>
<keyword evidence="3" id="KW-0597">Phosphoprotein</keyword>
<dbReference type="OrthoDB" id="9789238at2"/>
<dbReference type="GO" id="GO:0000155">
    <property type="term" value="F:phosphorelay sensor kinase activity"/>
    <property type="evidence" value="ECO:0007669"/>
    <property type="project" value="InterPro"/>
</dbReference>
<dbReference type="InterPro" id="IPR003661">
    <property type="entry name" value="HisK_dim/P_dom"/>
</dbReference>
<dbReference type="EMBL" id="CP031358">
    <property type="protein sequence ID" value="AXK43715.1"/>
    <property type="molecule type" value="Genomic_DNA"/>
</dbReference>
<geneLocation type="plasmid" evidence="8 9">
    <name>unnamed</name>
</geneLocation>
<dbReference type="RefSeq" id="WP_115418028.1">
    <property type="nucleotide sequence ID" value="NZ_CP031358.1"/>
</dbReference>
<dbReference type="PROSITE" id="PS50112">
    <property type="entry name" value="PAS"/>
    <property type="match status" value="1"/>
</dbReference>
<dbReference type="SMART" id="SM00388">
    <property type="entry name" value="HisKA"/>
    <property type="match status" value="1"/>
</dbReference>
<dbReference type="PROSITE" id="PS50109">
    <property type="entry name" value="HIS_KIN"/>
    <property type="match status" value="1"/>
</dbReference>
<keyword evidence="8" id="KW-0614">Plasmid</keyword>
<dbReference type="Gene3D" id="1.10.287.130">
    <property type="match status" value="1"/>
</dbReference>
<dbReference type="InterPro" id="IPR036097">
    <property type="entry name" value="HisK_dim/P_sf"/>
</dbReference>
<evidence type="ECO:0000256" key="5">
    <source>
        <dbReference type="ARBA" id="ARBA00022777"/>
    </source>
</evidence>
<dbReference type="Pfam" id="PF02518">
    <property type="entry name" value="HATPase_c"/>
    <property type="match status" value="1"/>
</dbReference>
<organism evidence="8 9">
    <name type="scientific">Erythrobacter aureus</name>
    <dbReference type="NCBI Taxonomy" id="2182384"/>
    <lineage>
        <taxon>Bacteria</taxon>
        <taxon>Pseudomonadati</taxon>
        <taxon>Pseudomonadota</taxon>
        <taxon>Alphaproteobacteria</taxon>
        <taxon>Sphingomonadales</taxon>
        <taxon>Erythrobacteraceae</taxon>
        <taxon>Erythrobacter/Porphyrobacter group</taxon>
        <taxon>Erythrobacter</taxon>
    </lineage>
</organism>
<dbReference type="Pfam" id="PF00989">
    <property type="entry name" value="PAS"/>
    <property type="match status" value="1"/>
</dbReference>
<dbReference type="InterPro" id="IPR003594">
    <property type="entry name" value="HATPase_dom"/>
</dbReference>
<dbReference type="Proteomes" id="UP000254508">
    <property type="component" value="Plasmid unnamed"/>
</dbReference>
<dbReference type="InterPro" id="IPR035965">
    <property type="entry name" value="PAS-like_dom_sf"/>
</dbReference>
<evidence type="ECO:0000256" key="4">
    <source>
        <dbReference type="ARBA" id="ARBA00022679"/>
    </source>
</evidence>
<evidence type="ECO:0000259" key="6">
    <source>
        <dbReference type="PROSITE" id="PS50109"/>
    </source>
</evidence>
<dbReference type="SMART" id="SM00091">
    <property type="entry name" value="PAS"/>
    <property type="match status" value="2"/>
</dbReference>
<dbReference type="GO" id="GO:0006355">
    <property type="term" value="P:regulation of DNA-templated transcription"/>
    <property type="evidence" value="ECO:0007669"/>
    <property type="project" value="InterPro"/>
</dbReference>
<dbReference type="SUPFAM" id="SSF47384">
    <property type="entry name" value="Homodimeric domain of signal transducing histidine kinase"/>
    <property type="match status" value="1"/>
</dbReference>
<dbReference type="EC" id="2.7.13.3" evidence="2"/>
<keyword evidence="9" id="KW-1185">Reference proteome</keyword>
<evidence type="ECO:0000256" key="3">
    <source>
        <dbReference type="ARBA" id="ARBA00022553"/>
    </source>
</evidence>
<dbReference type="SMART" id="SM00387">
    <property type="entry name" value="HATPase_c"/>
    <property type="match status" value="1"/>
</dbReference>
<feature type="domain" description="Histidine kinase" evidence="6">
    <location>
        <begin position="281"/>
        <end position="497"/>
    </location>
</feature>
<evidence type="ECO:0000256" key="2">
    <source>
        <dbReference type="ARBA" id="ARBA00012438"/>
    </source>
</evidence>
<dbReference type="CDD" id="cd00130">
    <property type="entry name" value="PAS"/>
    <property type="match status" value="1"/>
</dbReference>
<dbReference type="InterPro" id="IPR000014">
    <property type="entry name" value="PAS"/>
</dbReference>
<dbReference type="InterPro" id="IPR013767">
    <property type="entry name" value="PAS_fold"/>
</dbReference>
<keyword evidence="4" id="KW-0808">Transferase</keyword>
<dbReference type="SUPFAM" id="SSF55874">
    <property type="entry name" value="ATPase domain of HSP90 chaperone/DNA topoisomerase II/histidine kinase"/>
    <property type="match status" value="1"/>
</dbReference>
<dbReference type="InterPro" id="IPR036890">
    <property type="entry name" value="HATPase_C_sf"/>
</dbReference>
<accession>A0A345YIG3</accession>
<protein>
    <recommendedName>
        <fullName evidence="2">histidine kinase</fullName>
        <ecNumber evidence="2">2.7.13.3</ecNumber>
    </recommendedName>
</protein>
<dbReference type="SUPFAM" id="SSF55785">
    <property type="entry name" value="PYP-like sensor domain (PAS domain)"/>
    <property type="match status" value="2"/>
</dbReference>
<dbReference type="Gene3D" id="3.30.450.20">
    <property type="entry name" value="PAS domain"/>
    <property type="match status" value="2"/>
</dbReference>
<feature type="domain" description="PAS" evidence="7">
    <location>
        <begin position="143"/>
        <end position="188"/>
    </location>
</feature>
<dbReference type="InterPro" id="IPR052162">
    <property type="entry name" value="Sensor_kinase/Photoreceptor"/>
</dbReference>
<name>A0A345YIG3_9SPHN</name>
<comment type="catalytic activity">
    <reaction evidence="1">
        <text>ATP + protein L-histidine = ADP + protein N-phospho-L-histidine.</text>
        <dbReference type="EC" id="2.7.13.3"/>
    </reaction>
</comment>
<dbReference type="InterPro" id="IPR013655">
    <property type="entry name" value="PAS_fold_3"/>
</dbReference>
<sequence>MNNASHSNLPDFVESEIDLEFALDAHSIAIFEWNARTGILTWAPGSEERLGQAAGTVKHHDDWSKITLPEDLPSVLQTLETAIASRAKQFSFSFRVRDANNNIRAYEGSSRCIWGEDGELDKTVSVAVDVTSNFEIRRALNASHDQFQSVLETSPTALIITDDRGVVLTFSRAAEHLFGHASADVVGRHFNMLTDQKVKLLLTATRRRPGQMHLLSALRADGKTAPVEVSVHEFGAHGPRLFTIFLRDVTERFEAERRLDALRDELAHTARLNTMGEVSAGIAHELNQPLTAMTNYLAAARNTIRGGEAEDGHIERLIDLASEQALRAGDIIRKMREFLSRGEIDQQPHPISDLIHEAVSLTSLGGQKPIFDLELSIPDSLPKVMVDKIQIQQVLVNLIKNAVEELSTNPTSCPKVWISAKQSSPRQICVSVEDNGPGLPASLLDHFYEPFTSTKPNGMGLGLSISRRIIEAHGGSLVGENRNSGGATFRFNLPISKKDEAT</sequence>
<gene>
    <name evidence="8" type="ORF">DVR09_14755</name>
</gene>
<dbReference type="InterPro" id="IPR004358">
    <property type="entry name" value="Sig_transdc_His_kin-like_C"/>
</dbReference>
<dbReference type="KEGG" id="err:DVR09_14755"/>
<dbReference type="Pfam" id="PF00512">
    <property type="entry name" value="HisKA"/>
    <property type="match status" value="1"/>
</dbReference>
<dbReference type="Gene3D" id="3.30.565.10">
    <property type="entry name" value="Histidine kinase-like ATPase, C-terminal domain"/>
    <property type="match status" value="1"/>
</dbReference>